<sequence length="406" mass="45102">MPFLDTSTWWHLYPLGALGAPIHDRPAGSDGHRLRRLDDWLDYAADLGCTGLLLGPIFASTSHGYDTVDHYRIDPRLGDDADFDHLVAQARTHGLDVLLDGVFNHVGRRHRLVTETLAAGTGPVRLYETGDGPAPRPWEGHDDLAELDHDEPAVAELVTSVMLHWLRRGIAGWRLDAAYCVPPRFWREVTGRARAEFPEAVFVAEMIHGDYADFAQASGIDAVTQYELWKAIWSSVHDTNLWELAWALERHEGFNAGALTQTFVGNHDVTRITSRIGDPGAVLALVVLMSVPGVPSIYYGDEQAFRGVKGSGPRADDPLRPALPASPARLAPHGWWLHGLHRELIGLRRRNPWLARGHIAVLAKDCTWIDYETTAPGHRLQAHLELDPRPAARLVVDGAVVFDWPR</sequence>
<evidence type="ECO:0000256" key="2">
    <source>
        <dbReference type="ARBA" id="ARBA00023295"/>
    </source>
</evidence>
<dbReference type="SMART" id="SM00642">
    <property type="entry name" value="Aamy"/>
    <property type="match status" value="1"/>
</dbReference>
<evidence type="ECO:0000313" key="4">
    <source>
        <dbReference type="EMBL" id="RLP11363.1"/>
    </source>
</evidence>
<proteinExistence type="predicted"/>
<dbReference type="Pfam" id="PF00128">
    <property type="entry name" value="Alpha-amylase"/>
    <property type="match status" value="2"/>
</dbReference>
<dbReference type="Proteomes" id="UP000279336">
    <property type="component" value="Unassembled WGS sequence"/>
</dbReference>
<gene>
    <name evidence="4" type="ORF">D7U36_04430</name>
</gene>
<organism evidence="4 5">
    <name type="scientific">Propionibacterium australiense</name>
    <dbReference type="NCBI Taxonomy" id="119981"/>
    <lineage>
        <taxon>Bacteria</taxon>
        <taxon>Bacillati</taxon>
        <taxon>Actinomycetota</taxon>
        <taxon>Actinomycetes</taxon>
        <taxon>Propionibacteriales</taxon>
        <taxon>Propionibacteriaceae</taxon>
        <taxon>Propionibacterium</taxon>
    </lineage>
</organism>
<evidence type="ECO:0000313" key="5">
    <source>
        <dbReference type="Proteomes" id="UP000279336"/>
    </source>
</evidence>
<dbReference type="OrthoDB" id="9802433at2"/>
<dbReference type="RefSeq" id="WP_121588012.1">
    <property type="nucleotide sequence ID" value="NZ_RCIW01000005.1"/>
</dbReference>
<dbReference type="EMBL" id="RCIW01000005">
    <property type="protein sequence ID" value="RLP11363.1"/>
    <property type="molecule type" value="Genomic_DNA"/>
</dbReference>
<dbReference type="GO" id="GO:0005975">
    <property type="term" value="P:carbohydrate metabolic process"/>
    <property type="evidence" value="ECO:0007669"/>
    <property type="project" value="InterPro"/>
</dbReference>
<dbReference type="PANTHER" id="PTHR10357">
    <property type="entry name" value="ALPHA-AMYLASE FAMILY MEMBER"/>
    <property type="match status" value="1"/>
</dbReference>
<reference evidence="4 5" key="1">
    <citation type="submission" date="2018-10" db="EMBL/GenBank/DDBJ databases">
        <title>Propionibacterium australiense Genome Sequencing and Assembly.</title>
        <authorList>
            <person name="Bernier A.-M."/>
            <person name="Bernard K."/>
        </authorList>
    </citation>
    <scope>NUCLEOTIDE SEQUENCE [LARGE SCALE GENOMIC DNA]</scope>
    <source>
        <strain evidence="4 5">NML98A078</strain>
    </source>
</reference>
<dbReference type="GO" id="GO:0016798">
    <property type="term" value="F:hydrolase activity, acting on glycosyl bonds"/>
    <property type="evidence" value="ECO:0007669"/>
    <property type="project" value="UniProtKB-KW"/>
</dbReference>
<keyword evidence="2" id="KW-0326">Glycosidase</keyword>
<dbReference type="SUPFAM" id="SSF51445">
    <property type="entry name" value="(Trans)glycosidases"/>
    <property type="match status" value="1"/>
</dbReference>
<protein>
    <submittedName>
        <fullName evidence="4">Alpha-amylase</fullName>
    </submittedName>
</protein>
<dbReference type="InterPro" id="IPR006047">
    <property type="entry name" value="GH13_cat_dom"/>
</dbReference>
<evidence type="ECO:0000259" key="3">
    <source>
        <dbReference type="SMART" id="SM00642"/>
    </source>
</evidence>
<evidence type="ECO:0000256" key="1">
    <source>
        <dbReference type="ARBA" id="ARBA00022801"/>
    </source>
</evidence>
<dbReference type="Gene3D" id="3.20.20.80">
    <property type="entry name" value="Glycosidases"/>
    <property type="match status" value="1"/>
</dbReference>
<comment type="caution">
    <text evidence="4">The sequence shown here is derived from an EMBL/GenBank/DDBJ whole genome shotgun (WGS) entry which is preliminary data.</text>
</comment>
<accession>A0A8B3FU17</accession>
<dbReference type="AlphaFoldDB" id="A0A8B3FU17"/>
<dbReference type="PANTHER" id="PTHR10357:SF210">
    <property type="entry name" value="MALTODEXTRIN GLUCOSIDASE"/>
    <property type="match status" value="1"/>
</dbReference>
<name>A0A8B3FU17_9ACTN</name>
<feature type="domain" description="Glycosyl hydrolase family 13 catalytic" evidence="3">
    <location>
        <begin position="29"/>
        <end position="329"/>
    </location>
</feature>
<dbReference type="InterPro" id="IPR017853">
    <property type="entry name" value="GH"/>
</dbReference>
<dbReference type="CDD" id="cd11354">
    <property type="entry name" value="AmyAc_bac_CMD_like"/>
    <property type="match status" value="1"/>
</dbReference>
<keyword evidence="1" id="KW-0378">Hydrolase</keyword>